<organism evidence="5 6">
    <name type="scientific">Mytilus galloprovincialis</name>
    <name type="common">Mediterranean mussel</name>
    <dbReference type="NCBI Taxonomy" id="29158"/>
    <lineage>
        <taxon>Eukaryota</taxon>
        <taxon>Metazoa</taxon>
        <taxon>Spiralia</taxon>
        <taxon>Lophotrochozoa</taxon>
        <taxon>Mollusca</taxon>
        <taxon>Bivalvia</taxon>
        <taxon>Autobranchia</taxon>
        <taxon>Pteriomorphia</taxon>
        <taxon>Mytilida</taxon>
        <taxon>Mytiloidea</taxon>
        <taxon>Mytilidae</taxon>
        <taxon>Mytilinae</taxon>
        <taxon>Mytilus</taxon>
    </lineage>
</organism>
<keyword evidence="6" id="KW-1185">Reference proteome</keyword>
<gene>
    <name evidence="5" type="ORF">AM593_09787</name>
</gene>
<feature type="domain" description="RING-type" evidence="4">
    <location>
        <begin position="47"/>
        <end position="78"/>
    </location>
</feature>
<evidence type="ECO:0000256" key="2">
    <source>
        <dbReference type="ARBA" id="ARBA00022833"/>
    </source>
</evidence>
<keyword evidence="2" id="KW-0862">Zinc</keyword>
<dbReference type="AlphaFoldDB" id="A0A3R5TKM5"/>
<dbReference type="Pfam" id="PF13923">
    <property type="entry name" value="zf-C3HC4_2"/>
    <property type="match status" value="1"/>
</dbReference>
<proteinExistence type="predicted"/>
<dbReference type="InterPro" id="IPR001841">
    <property type="entry name" value="Znf_RING"/>
</dbReference>
<dbReference type="SMR" id="A0A3R5TKM5"/>
<evidence type="ECO:0000256" key="1">
    <source>
        <dbReference type="ARBA" id="ARBA00022771"/>
    </source>
</evidence>
<keyword evidence="5" id="KW-0675">Receptor</keyword>
<name>A0A3R5TKM5_MYTGA</name>
<evidence type="ECO:0000313" key="6">
    <source>
        <dbReference type="Proteomes" id="UP000266721"/>
    </source>
</evidence>
<keyword evidence="1" id="KW-0863">Zinc-finger</keyword>
<reference evidence="5 6" key="1">
    <citation type="journal article" date="2016" name="PLoS ONE">
        <title>A First Insight into the Genome of the Filter-Feeder Mussel Mytilus galloprovincialis.</title>
        <authorList>
            <person name="Murgarella M."/>
            <person name="Puiu D."/>
            <person name="Novoa B."/>
            <person name="Figueras A."/>
            <person name="Posada D."/>
            <person name="Canchaya C."/>
        </authorList>
    </citation>
    <scope>NUCLEOTIDE SEQUENCE [LARGE SCALE GENOMIC DNA]</scope>
    <source>
        <tissue evidence="5">Muscle</tissue>
    </source>
</reference>
<dbReference type="EMBL" id="KV620617">
    <property type="protein sequence ID" value="OPL20160.1"/>
    <property type="molecule type" value="Genomic_DNA"/>
</dbReference>
<evidence type="ECO:0000256" key="3">
    <source>
        <dbReference type="SAM" id="MobiDB-lite"/>
    </source>
</evidence>
<dbReference type="SUPFAM" id="SSF57850">
    <property type="entry name" value="RING/U-box"/>
    <property type="match status" value="1"/>
</dbReference>
<accession>A0A3R5TKM5</accession>
<keyword evidence="1" id="KW-0479">Metal-binding</keyword>
<evidence type="ECO:0000313" key="5">
    <source>
        <dbReference type="EMBL" id="OPL20160.1"/>
    </source>
</evidence>
<evidence type="ECO:0000259" key="4">
    <source>
        <dbReference type="Pfam" id="PF13923"/>
    </source>
</evidence>
<feature type="non-terminal residue" evidence="5">
    <location>
        <position position="1"/>
    </location>
</feature>
<protein>
    <submittedName>
        <fullName evidence="5">Tnf 4 receptor-associated factor</fullName>
    </submittedName>
</protein>
<dbReference type="Gene3D" id="3.30.40.10">
    <property type="entry name" value="Zinc/RING finger domain, C3HC4 (zinc finger)"/>
    <property type="match status" value="1"/>
</dbReference>
<feature type="region of interest" description="Disordered" evidence="3">
    <location>
        <begin position="1"/>
        <end position="22"/>
    </location>
</feature>
<dbReference type="InterPro" id="IPR013083">
    <property type="entry name" value="Znf_RING/FYVE/PHD"/>
</dbReference>
<dbReference type="Proteomes" id="UP000266721">
    <property type="component" value="Unassembled WGS sequence"/>
</dbReference>
<sequence length="82" mass="9440">MDNDFMGRPSTRAESRMFSPQGMDGGILSDKEDMQYIFCSPLDKIYECPVCSNVLRYPVLFEECGHRCCASCLPELLRSVYW</sequence>